<dbReference type="GO" id="GO:0008017">
    <property type="term" value="F:microtubule binding"/>
    <property type="evidence" value="ECO:0007669"/>
    <property type="project" value="InterPro"/>
</dbReference>
<dbReference type="Ensembl" id="ENSMSIT00000028742.1">
    <property type="protein sequence ID" value="ENSMSIP00000022788.1"/>
    <property type="gene ID" value="ENSMSIG00000019371.1"/>
</dbReference>
<feature type="compositionally biased region" description="Low complexity" evidence="1">
    <location>
        <begin position="27"/>
        <end position="48"/>
    </location>
</feature>
<feature type="region of interest" description="Disordered" evidence="1">
    <location>
        <begin position="1"/>
        <end position="69"/>
    </location>
</feature>
<dbReference type="GeneTree" id="ENSGT00640000091617"/>
<dbReference type="PANTHER" id="PTHR15510:SF5">
    <property type="entry name" value="SPERM-ASSOCIATED ANTIGEN 8"/>
    <property type="match status" value="1"/>
</dbReference>
<evidence type="ECO:0000313" key="2">
    <source>
        <dbReference type="Ensembl" id="ENSMSIP00000022788.1"/>
    </source>
</evidence>
<dbReference type="GO" id="GO:0005654">
    <property type="term" value="C:nucleoplasm"/>
    <property type="evidence" value="ECO:0007669"/>
    <property type="project" value="Ensembl"/>
</dbReference>
<dbReference type="InterPro" id="IPR026124">
    <property type="entry name" value="Sperm-assoc_Ag8"/>
</dbReference>
<dbReference type="GO" id="GO:0005829">
    <property type="term" value="C:cytosol"/>
    <property type="evidence" value="ECO:0007669"/>
    <property type="project" value="Ensembl"/>
</dbReference>
<reference evidence="2" key="2">
    <citation type="submission" date="2025-09" db="UniProtKB">
        <authorList>
            <consortium name="Ensembl"/>
        </authorList>
    </citation>
    <scope>IDENTIFICATION</scope>
</reference>
<feature type="compositionally biased region" description="Low complexity" evidence="1">
    <location>
        <begin position="124"/>
        <end position="178"/>
    </location>
</feature>
<dbReference type="PANTHER" id="PTHR15510">
    <property type="entry name" value="SPERM-ASSOCIATED ANTIGEN 8"/>
    <property type="match status" value="1"/>
</dbReference>
<feature type="compositionally biased region" description="Polar residues" evidence="1">
    <location>
        <begin position="1"/>
        <end position="21"/>
    </location>
</feature>
<dbReference type="GO" id="GO:0045944">
    <property type="term" value="P:positive regulation of transcription by RNA polymerase II"/>
    <property type="evidence" value="ECO:0007669"/>
    <property type="project" value="Ensembl"/>
</dbReference>
<reference evidence="2" key="1">
    <citation type="submission" date="2025-08" db="UniProtKB">
        <authorList>
            <consortium name="Ensembl"/>
        </authorList>
    </citation>
    <scope>IDENTIFICATION</scope>
</reference>
<name>A0A8C6HKE6_MUSSI</name>
<dbReference type="AlphaFoldDB" id="A0A8C6HKE6"/>
<dbReference type="Pfam" id="PF22584">
    <property type="entry name" value="CFAP143"/>
    <property type="match status" value="1"/>
</dbReference>
<dbReference type="GO" id="GO:0160111">
    <property type="term" value="C:axonemal A tubule inner sheath"/>
    <property type="evidence" value="ECO:0007669"/>
    <property type="project" value="Ensembl"/>
</dbReference>
<organism evidence="2 3">
    <name type="scientific">Mus spicilegus</name>
    <name type="common">Mound-building mouse</name>
    <dbReference type="NCBI Taxonomy" id="10103"/>
    <lineage>
        <taxon>Eukaryota</taxon>
        <taxon>Metazoa</taxon>
        <taxon>Chordata</taxon>
        <taxon>Craniata</taxon>
        <taxon>Vertebrata</taxon>
        <taxon>Euteleostomi</taxon>
        <taxon>Mammalia</taxon>
        <taxon>Eutheria</taxon>
        <taxon>Euarchontoglires</taxon>
        <taxon>Glires</taxon>
        <taxon>Rodentia</taxon>
        <taxon>Myomorpha</taxon>
        <taxon>Muroidea</taxon>
        <taxon>Muridae</taxon>
        <taxon>Murinae</taxon>
        <taxon>Mus</taxon>
        <taxon>Mus</taxon>
    </lineage>
</organism>
<dbReference type="GO" id="GO:0036126">
    <property type="term" value="C:sperm flagellum"/>
    <property type="evidence" value="ECO:0007669"/>
    <property type="project" value="Ensembl"/>
</dbReference>
<proteinExistence type="predicted"/>
<keyword evidence="3" id="KW-1185">Reference proteome</keyword>
<dbReference type="GO" id="GO:0030317">
    <property type="term" value="P:flagellated sperm motility"/>
    <property type="evidence" value="ECO:0007669"/>
    <property type="project" value="Ensembl"/>
</dbReference>
<evidence type="ECO:0000313" key="3">
    <source>
        <dbReference type="Proteomes" id="UP000694415"/>
    </source>
</evidence>
<accession>A0A8C6HKE6</accession>
<dbReference type="Proteomes" id="UP000694415">
    <property type="component" value="Unplaced"/>
</dbReference>
<dbReference type="GO" id="GO:0001673">
    <property type="term" value="C:male germ cell nucleus"/>
    <property type="evidence" value="ECO:0007669"/>
    <property type="project" value="Ensembl"/>
</dbReference>
<sequence length="473" mass="51009">METTESTEGSLSRSCDVQPSSERLDTPSEPVPSSSSSPRSTAPAEAPAQYSVLTEPSSDSLYGAPCPPAHHRGHGFGFQPFYVSCIPQDPCNMADLSSRADPTSSYPCHSSVRGSGSGSGTCCGLGQSSEPSQGSGPTSGPAPASVPSLVSGPDSASGPDSSASGPALASGPGPADPGQGPKFSTCIPQGYRCIPVDLAPDYNAWCQHLHWKPQRSWEPLQVSEPGVRGPYKPPEPGALRPCEPCEPCEPPEAESEEILCKTRPRGQCLLYNWEEERATNQLDQIPPLQDGSESYFFRHGHQGLLTMQPQSPMSSSTTQRDSYQLPRHICQPLRGKREAMLEMLLRHQICKEVQAEQEPARKLFETESVTHHDYRVELVRAAPPASTKPHDYRQEQPETFWIQQAARLPGVSDIRTLDTPFRKNCSFSTPVPLSLGQPLPYELESGPHQVGVISSLACQGGGQGCGRMRTTPI</sequence>
<evidence type="ECO:0000256" key="1">
    <source>
        <dbReference type="SAM" id="MobiDB-lite"/>
    </source>
</evidence>
<feature type="region of interest" description="Disordered" evidence="1">
    <location>
        <begin position="97"/>
        <end position="181"/>
    </location>
</feature>
<feature type="compositionally biased region" description="Polar residues" evidence="1">
    <location>
        <begin position="51"/>
        <end position="60"/>
    </location>
</feature>
<protein>
    <submittedName>
        <fullName evidence="2">Sperm associated antigen 8</fullName>
    </submittedName>
</protein>